<dbReference type="Proteomes" id="UP001153620">
    <property type="component" value="Chromosome 2"/>
</dbReference>
<dbReference type="GO" id="GO:0030091">
    <property type="term" value="P:protein repair"/>
    <property type="evidence" value="ECO:0007669"/>
    <property type="project" value="InterPro"/>
</dbReference>
<feature type="domain" description="MsrB" evidence="6">
    <location>
        <begin position="5"/>
        <end position="110"/>
    </location>
</feature>
<comment type="catalytic activity">
    <reaction evidence="4">
        <text>L-methionyl-[protein] + [thioredoxin]-disulfide + H2O = L-methionyl-(R)-S-oxide-[protein] + [thioredoxin]-dithiol</text>
        <dbReference type="Rhea" id="RHEA:24164"/>
        <dbReference type="Rhea" id="RHEA-COMP:10698"/>
        <dbReference type="Rhea" id="RHEA-COMP:10700"/>
        <dbReference type="Rhea" id="RHEA-COMP:12313"/>
        <dbReference type="Rhea" id="RHEA-COMP:12314"/>
        <dbReference type="ChEBI" id="CHEBI:15377"/>
        <dbReference type="ChEBI" id="CHEBI:16044"/>
        <dbReference type="ChEBI" id="CHEBI:29950"/>
        <dbReference type="ChEBI" id="CHEBI:45764"/>
        <dbReference type="ChEBI" id="CHEBI:50058"/>
        <dbReference type="EC" id="1.8.4.12"/>
    </reaction>
</comment>
<organism evidence="7 8">
    <name type="scientific">Chironomus riparius</name>
    <dbReference type="NCBI Taxonomy" id="315576"/>
    <lineage>
        <taxon>Eukaryota</taxon>
        <taxon>Metazoa</taxon>
        <taxon>Ecdysozoa</taxon>
        <taxon>Arthropoda</taxon>
        <taxon>Hexapoda</taxon>
        <taxon>Insecta</taxon>
        <taxon>Pterygota</taxon>
        <taxon>Neoptera</taxon>
        <taxon>Endopterygota</taxon>
        <taxon>Diptera</taxon>
        <taxon>Nematocera</taxon>
        <taxon>Chironomoidea</taxon>
        <taxon>Chironomidae</taxon>
        <taxon>Chironominae</taxon>
        <taxon>Chironomus</taxon>
    </lineage>
</organism>
<comment type="similarity">
    <text evidence="1">Belongs to the MsrB Met sulfoxide reductase family.</text>
</comment>
<sequence>MELNKDILKKRLTPLQYQITQECGTERPFSGKYNKFNKKGIYVCVVCHQDLFSSEFKYESSCGWPSFNDVLEQGKVTLHKDTSLVGTNLLLLITRPGIVELIIYIYFNDF</sequence>
<keyword evidence="5" id="KW-1133">Transmembrane helix</keyword>
<keyword evidence="5" id="KW-0472">Membrane</keyword>
<dbReference type="InterPro" id="IPR002579">
    <property type="entry name" value="Met_Sox_Rdtase_MsrB_dom"/>
</dbReference>
<dbReference type="EC" id="1.8.4.12" evidence="2"/>
<dbReference type="PANTHER" id="PTHR10173:SF52">
    <property type="entry name" value="METHIONINE-R-SULFOXIDE REDUCTASE B1"/>
    <property type="match status" value="1"/>
</dbReference>
<evidence type="ECO:0000313" key="8">
    <source>
        <dbReference type="Proteomes" id="UP001153620"/>
    </source>
</evidence>
<evidence type="ECO:0000256" key="3">
    <source>
        <dbReference type="ARBA" id="ARBA00023002"/>
    </source>
</evidence>
<dbReference type="OrthoDB" id="6106100at2759"/>
<dbReference type="GO" id="GO:0005737">
    <property type="term" value="C:cytoplasm"/>
    <property type="evidence" value="ECO:0007669"/>
    <property type="project" value="TreeGrafter"/>
</dbReference>
<keyword evidence="8" id="KW-1185">Reference proteome</keyword>
<dbReference type="AlphaFoldDB" id="A0A9P0IWC6"/>
<keyword evidence="5" id="KW-0812">Transmembrane</keyword>
<evidence type="ECO:0000256" key="2">
    <source>
        <dbReference type="ARBA" id="ARBA00012499"/>
    </source>
</evidence>
<dbReference type="GO" id="GO:0006979">
    <property type="term" value="P:response to oxidative stress"/>
    <property type="evidence" value="ECO:0007669"/>
    <property type="project" value="InterPro"/>
</dbReference>
<reference evidence="7" key="2">
    <citation type="submission" date="2022-10" db="EMBL/GenBank/DDBJ databases">
        <authorList>
            <consortium name="ENA_rothamsted_submissions"/>
            <consortium name="culmorum"/>
            <person name="King R."/>
        </authorList>
    </citation>
    <scope>NUCLEOTIDE SEQUENCE</scope>
</reference>
<evidence type="ECO:0000256" key="1">
    <source>
        <dbReference type="ARBA" id="ARBA00007174"/>
    </source>
</evidence>
<accession>A0A9P0IWC6</accession>
<dbReference type="PROSITE" id="PS51790">
    <property type="entry name" value="MSRB"/>
    <property type="match status" value="1"/>
</dbReference>
<evidence type="ECO:0000259" key="6">
    <source>
        <dbReference type="PROSITE" id="PS51790"/>
    </source>
</evidence>
<gene>
    <name evidence="7" type="ORF">CHIRRI_LOCUS6876</name>
</gene>
<evidence type="ECO:0000313" key="7">
    <source>
        <dbReference type="EMBL" id="CAH1719594.1"/>
    </source>
</evidence>
<feature type="transmembrane region" description="Helical" evidence="5">
    <location>
        <begin position="89"/>
        <end position="107"/>
    </location>
</feature>
<dbReference type="Gene3D" id="2.170.150.20">
    <property type="entry name" value="Peptide methionine sulfoxide reductase"/>
    <property type="match status" value="1"/>
</dbReference>
<proteinExistence type="inferred from homology"/>
<evidence type="ECO:0000256" key="5">
    <source>
        <dbReference type="SAM" id="Phobius"/>
    </source>
</evidence>
<reference evidence="7" key="1">
    <citation type="submission" date="2022-01" db="EMBL/GenBank/DDBJ databases">
        <authorList>
            <person name="King R."/>
        </authorList>
    </citation>
    <scope>NUCLEOTIDE SEQUENCE</scope>
</reference>
<name>A0A9P0IWC6_9DIPT</name>
<dbReference type="SUPFAM" id="SSF51316">
    <property type="entry name" value="Mss4-like"/>
    <property type="match status" value="1"/>
</dbReference>
<dbReference type="InterPro" id="IPR011057">
    <property type="entry name" value="Mss4-like_sf"/>
</dbReference>
<dbReference type="Pfam" id="PF01641">
    <property type="entry name" value="SelR"/>
    <property type="match status" value="1"/>
</dbReference>
<dbReference type="PANTHER" id="PTHR10173">
    <property type="entry name" value="METHIONINE SULFOXIDE REDUCTASE"/>
    <property type="match status" value="1"/>
</dbReference>
<evidence type="ECO:0000256" key="4">
    <source>
        <dbReference type="ARBA" id="ARBA00048488"/>
    </source>
</evidence>
<dbReference type="EMBL" id="OU895878">
    <property type="protein sequence ID" value="CAH1719594.1"/>
    <property type="molecule type" value="Genomic_DNA"/>
</dbReference>
<protein>
    <recommendedName>
        <fullName evidence="2">peptide-methionine (R)-S-oxide reductase</fullName>
        <ecNumber evidence="2">1.8.4.12</ecNumber>
    </recommendedName>
</protein>
<keyword evidence="3" id="KW-0560">Oxidoreductase</keyword>
<dbReference type="InterPro" id="IPR028427">
    <property type="entry name" value="Met_Sox_Rdtase_MsrB"/>
</dbReference>
<dbReference type="GO" id="GO:0033743">
    <property type="term" value="F:peptide-methionine (R)-S-oxide reductase activity"/>
    <property type="evidence" value="ECO:0007669"/>
    <property type="project" value="UniProtKB-EC"/>
</dbReference>